<accession>A0AAN8EVU7</accession>
<feature type="region of interest" description="Disordered" evidence="1">
    <location>
        <begin position="1"/>
        <end position="86"/>
    </location>
</feature>
<reference evidence="2 3" key="1">
    <citation type="submission" date="2019-10" db="EMBL/GenBank/DDBJ databases">
        <title>Assembly and Annotation for the nematode Trichostrongylus colubriformis.</title>
        <authorList>
            <person name="Martin J."/>
        </authorList>
    </citation>
    <scope>NUCLEOTIDE SEQUENCE [LARGE SCALE GENOMIC DNA]</scope>
    <source>
        <strain evidence="2">G859</strain>
        <tissue evidence="2">Whole worm</tissue>
    </source>
</reference>
<evidence type="ECO:0000256" key="1">
    <source>
        <dbReference type="SAM" id="MobiDB-lite"/>
    </source>
</evidence>
<evidence type="ECO:0000313" key="2">
    <source>
        <dbReference type="EMBL" id="KAK5964719.1"/>
    </source>
</evidence>
<protein>
    <submittedName>
        <fullName evidence="2">Uncharacterized protein</fullName>
    </submittedName>
</protein>
<evidence type="ECO:0000313" key="3">
    <source>
        <dbReference type="Proteomes" id="UP001331761"/>
    </source>
</evidence>
<gene>
    <name evidence="2" type="ORF">GCK32_014457</name>
</gene>
<proteinExistence type="predicted"/>
<name>A0AAN8EVU7_TRICO</name>
<dbReference type="AlphaFoldDB" id="A0AAN8EVU7"/>
<sequence>MVNNGQMGANGYLDSLSTDRSRELNTNGRGYPQNGGQQTYNGQYSNQGHSTDQRDLHNVPYTNGNGFAAPQSYPRPPLPDVNGINHPSGYVPQAEMSAQASVPHFILHCNLCAA</sequence>
<feature type="compositionally biased region" description="Low complexity" evidence="1">
    <location>
        <begin position="30"/>
        <end position="48"/>
    </location>
</feature>
<keyword evidence="3" id="KW-1185">Reference proteome</keyword>
<dbReference type="Proteomes" id="UP001331761">
    <property type="component" value="Unassembled WGS sequence"/>
</dbReference>
<dbReference type="EMBL" id="WIXE01025412">
    <property type="protein sequence ID" value="KAK5964719.1"/>
    <property type="molecule type" value="Genomic_DNA"/>
</dbReference>
<comment type="caution">
    <text evidence="2">The sequence shown here is derived from an EMBL/GenBank/DDBJ whole genome shotgun (WGS) entry which is preliminary data.</text>
</comment>
<organism evidence="2 3">
    <name type="scientific">Trichostrongylus colubriformis</name>
    <name type="common">Black scour worm</name>
    <dbReference type="NCBI Taxonomy" id="6319"/>
    <lineage>
        <taxon>Eukaryota</taxon>
        <taxon>Metazoa</taxon>
        <taxon>Ecdysozoa</taxon>
        <taxon>Nematoda</taxon>
        <taxon>Chromadorea</taxon>
        <taxon>Rhabditida</taxon>
        <taxon>Rhabditina</taxon>
        <taxon>Rhabditomorpha</taxon>
        <taxon>Strongyloidea</taxon>
        <taxon>Trichostrongylidae</taxon>
        <taxon>Trichostrongylus</taxon>
    </lineage>
</organism>